<sequence length="330" mass="38775">QTTLKAQLPITIEMNVRQFGELIIGKIEEIIAEYESREYYRNTIPVPSTQHNRRPGELKKAYRYKTNRPRHQTHSSFSNRKYLKRTYNNRRTECYYAGWEAIKQKRKPKPNNQTQATQVNTLNVRKRQSINHGTQSNKASHNSQTKQCPGQAKSLRSRKHYNKDMKNNEEIEDIRRPKGNPRNTSDYESLDSKEDENYLLKIECEELYSHPTYQETNKINTIKVEPANSQFNKLQKKPNKEILETQCTVWMEKVEQHRSLPSITKLNFADKQEVNSINDKNVNCLSGIDIDRIDVKLNKEISKPASNKGSVNIFDERKQKREKNAQECCK</sequence>
<name>A0ACA9QY29_9GLOM</name>
<dbReference type="Proteomes" id="UP000789920">
    <property type="component" value="Unassembled WGS sequence"/>
</dbReference>
<feature type="non-terminal residue" evidence="1">
    <location>
        <position position="1"/>
    </location>
</feature>
<evidence type="ECO:0000313" key="1">
    <source>
        <dbReference type="EMBL" id="CAG8769077.1"/>
    </source>
</evidence>
<keyword evidence="2" id="KW-1185">Reference proteome</keyword>
<proteinExistence type="predicted"/>
<comment type="caution">
    <text evidence="1">The sequence shown here is derived from an EMBL/GenBank/DDBJ whole genome shotgun (WGS) entry which is preliminary data.</text>
</comment>
<organism evidence="1 2">
    <name type="scientific">Racocetra persica</name>
    <dbReference type="NCBI Taxonomy" id="160502"/>
    <lineage>
        <taxon>Eukaryota</taxon>
        <taxon>Fungi</taxon>
        <taxon>Fungi incertae sedis</taxon>
        <taxon>Mucoromycota</taxon>
        <taxon>Glomeromycotina</taxon>
        <taxon>Glomeromycetes</taxon>
        <taxon>Diversisporales</taxon>
        <taxon>Gigasporaceae</taxon>
        <taxon>Racocetra</taxon>
    </lineage>
</organism>
<gene>
    <name evidence="1" type="ORF">RPERSI_LOCUS16178</name>
</gene>
<accession>A0ACA9QY29</accession>
<reference evidence="1" key="1">
    <citation type="submission" date="2021-06" db="EMBL/GenBank/DDBJ databases">
        <authorList>
            <person name="Kallberg Y."/>
            <person name="Tangrot J."/>
            <person name="Rosling A."/>
        </authorList>
    </citation>
    <scope>NUCLEOTIDE SEQUENCE</scope>
    <source>
        <strain evidence="1">MA461A</strain>
    </source>
</reference>
<protein>
    <submittedName>
        <fullName evidence="1">12273_t:CDS:1</fullName>
    </submittedName>
</protein>
<dbReference type="EMBL" id="CAJVQC010039671">
    <property type="protein sequence ID" value="CAG8769077.1"/>
    <property type="molecule type" value="Genomic_DNA"/>
</dbReference>
<evidence type="ECO:0000313" key="2">
    <source>
        <dbReference type="Proteomes" id="UP000789920"/>
    </source>
</evidence>